<feature type="compositionally biased region" description="Low complexity" evidence="1">
    <location>
        <begin position="163"/>
        <end position="183"/>
    </location>
</feature>
<evidence type="ECO:0000256" key="1">
    <source>
        <dbReference type="SAM" id="MobiDB-lite"/>
    </source>
</evidence>
<name>A0AAN9NMY4_PHACN</name>
<organism evidence="2 3">
    <name type="scientific">Phaseolus coccineus</name>
    <name type="common">Scarlet runner bean</name>
    <name type="synonym">Phaseolus multiflorus</name>
    <dbReference type="NCBI Taxonomy" id="3886"/>
    <lineage>
        <taxon>Eukaryota</taxon>
        <taxon>Viridiplantae</taxon>
        <taxon>Streptophyta</taxon>
        <taxon>Embryophyta</taxon>
        <taxon>Tracheophyta</taxon>
        <taxon>Spermatophyta</taxon>
        <taxon>Magnoliopsida</taxon>
        <taxon>eudicotyledons</taxon>
        <taxon>Gunneridae</taxon>
        <taxon>Pentapetalae</taxon>
        <taxon>rosids</taxon>
        <taxon>fabids</taxon>
        <taxon>Fabales</taxon>
        <taxon>Fabaceae</taxon>
        <taxon>Papilionoideae</taxon>
        <taxon>50 kb inversion clade</taxon>
        <taxon>NPAAA clade</taxon>
        <taxon>indigoferoid/millettioid clade</taxon>
        <taxon>Phaseoleae</taxon>
        <taxon>Phaseolus</taxon>
    </lineage>
</organism>
<accession>A0AAN9NMY4</accession>
<protein>
    <submittedName>
        <fullName evidence="2">Uncharacterized protein</fullName>
    </submittedName>
</protein>
<gene>
    <name evidence="2" type="ORF">VNO80_06826</name>
</gene>
<comment type="caution">
    <text evidence="2">The sequence shown here is derived from an EMBL/GenBank/DDBJ whole genome shotgun (WGS) entry which is preliminary data.</text>
</comment>
<dbReference type="Proteomes" id="UP001374584">
    <property type="component" value="Unassembled WGS sequence"/>
</dbReference>
<evidence type="ECO:0000313" key="3">
    <source>
        <dbReference type="Proteomes" id="UP001374584"/>
    </source>
</evidence>
<keyword evidence="3" id="KW-1185">Reference proteome</keyword>
<dbReference type="EMBL" id="JAYMYR010000003">
    <property type="protein sequence ID" value="KAK7373419.1"/>
    <property type="molecule type" value="Genomic_DNA"/>
</dbReference>
<sequence>MPRRPCGASLPSTDDRAVPHYLPPMTVRCLITFHRRPCGASLPSTDDRAVPHYFPCSASRRLSRHRAGGGGHLLSAMARVRQTTRLVASSSGAQPPRPAPRQALRALAQSKFALAATRPETAPVSTSSSSEVLVAPPLSGAPARGPEAEKKKRKLVKAFPAHAATAATAAATTAAAATATTTASTEEESSDVPLLRRKRTR</sequence>
<dbReference type="AlphaFoldDB" id="A0AAN9NMY4"/>
<evidence type="ECO:0000313" key="2">
    <source>
        <dbReference type="EMBL" id="KAK7373419.1"/>
    </source>
</evidence>
<reference evidence="2 3" key="1">
    <citation type="submission" date="2024-01" db="EMBL/GenBank/DDBJ databases">
        <title>The genomes of 5 underutilized Papilionoideae crops provide insights into root nodulation and disease resistanc.</title>
        <authorList>
            <person name="Jiang F."/>
        </authorList>
    </citation>
    <scope>NUCLEOTIDE SEQUENCE [LARGE SCALE GENOMIC DNA]</scope>
    <source>
        <strain evidence="2">JINMINGXINNONG_FW02</strain>
        <tissue evidence="2">Leaves</tissue>
    </source>
</reference>
<feature type="region of interest" description="Disordered" evidence="1">
    <location>
        <begin position="118"/>
        <end position="201"/>
    </location>
</feature>
<proteinExistence type="predicted"/>